<dbReference type="Proteomes" id="UP000807769">
    <property type="component" value="Unassembled WGS sequence"/>
</dbReference>
<proteinExistence type="predicted"/>
<protein>
    <submittedName>
        <fullName evidence="2">Uncharacterized protein</fullName>
    </submittedName>
</protein>
<name>A0A9P7J606_9AGAM</name>
<dbReference type="GeneID" id="64627575"/>
<dbReference type="RefSeq" id="XP_041187036.1">
    <property type="nucleotide sequence ID" value="XM_041333558.1"/>
</dbReference>
<feature type="region of interest" description="Disordered" evidence="1">
    <location>
        <begin position="50"/>
        <end position="73"/>
    </location>
</feature>
<evidence type="ECO:0000313" key="3">
    <source>
        <dbReference type="Proteomes" id="UP000807769"/>
    </source>
</evidence>
<accession>A0A9P7J606</accession>
<dbReference type="EMBL" id="JABBWG010000056">
    <property type="protein sequence ID" value="KAG1804627.1"/>
    <property type="molecule type" value="Genomic_DNA"/>
</dbReference>
<organism evidence="2 3">
    <name type="scientific">Suillus subaureus</name>
    <dbReference type="NCBI Taxonomy" id="48587"/>
    <lineage>
        <taxon>Eukaryota</taxon>
        <taxon>Fungi</taxon>
        <taxon>Dikarya</taxon>
        <taxon>Basidiomycota</taxon>
        <taxon>Agaricomycotina</taxon>
        <taxon>Agaricomycetes</taxon>
        <taxon>Agaricomycetidae</taxon>
        <taxon>Boletales</taxon>
        <taxon>Suillineae</taxon>
        <taxon>Suillaceae</taxon>
        <taxon>Suillus</taxon>
    </lineage>
</organism>
<reference evidence="2" key="1">
    <citation type="journal article" date="2020" name="New Phytol.">
        <title>Comparative genomics reveals dynamic genome evolution in host specialist ectomycorrhizal fungi.</title>
        <authorList>
            <person name="Lofgren L.A."/>
            <person name="Nguyen N.H."/>
            <person name="Vilgalys R."/>
            <person name="Ruytinx J."/>
            <person name="Liao H.L."/>
            <person name="Branco S."/>
            <person name="Kuo A."/>
            <person name="LaButti K."/>
            <person name="Lipzen A."/>
            <person name="Andreopoulos W."/>
            <person name="Pangilinan J."/>
            <person name="Riley R."/>
            <person name="Hundley H."/>
            <person name="Na H."/>
            <person name="Barry K."/>
            <person name="Grigoriev I.V."/>
            <person name="Stajich J.E."/>
            <person name="Kennedy P.G."/>
        </authorList>
    </citation>
    <scope>NUCLEOTIDE SEQUENCE</scope>
    <source>
        <strain evidence="2">MN1</strain>
    </source>
</reference>
<comment type="caution">
    <text evidence="2">The sequence shown here is derived from an EMBL/GenBank/DDBJ whole genome shotgun (WGS) entry which is preliminary data.</text>
</comment>
<gene>
    <name evidence="2" type="ORF">BJ212DRAFT_1304181</name>
</gene>
<dbReference type="AlphaFoldDB" id="A0A9P7J606"/>
<evidence type="ECO:0000256" key="1">
    <source>
        <dbReference type="SAM" id="MobiDB-lite"/>
    </source>
</evidence>
<keyword evidence="3" id="KW-1185">Reference proteome</keyword>
<sequence length="186" mass="19788">MQPFKTVSTQCFSLRDVQLNEMMSTKLKQLVGAKKSVLVARVADGNGKLPLAVKNKNRHPTTHGGAGDGRESGIVSDAVPGPAPLQVNMDAHIIIYHEQEGDGMAVGMEDGIISLELNDDFAMGVPPGAPGAINEMIPAQGLCGGDILIFMRMQRYGRGELSTGTNEGSMNSALDVLLEIWERGAK</sequence>
<dbReference type="OrthoDB" id="2689455at2759"/>
<evidence type="ECO:0000313" key="2">
    <source>
        <dbReference type="EMBL" id="KAG1804627.1"/>
    </source>
</evidence>